<organism evidence="1 2">
    <name type="scientific">Nocardioides potassii</name>
    <dbReference type="NCBI Taxonomy" id="2911371"/>
    <lineage>
        <taxon>Bacteria</taxon>
        <taxon>Bacillati</taxon>
        <taxon>Actinomycetota</taxon>
        <taxon>Actinomycetes</taxon>
        <taxon>Propionibacteriales</taxon>
        <taxon>Nocardioidaceae</taxon>
        <taxon>Nocardioides</taxon>
    </lineage>
</organism>
<dbReference type="Proteomes" id="UP001201161">
    <property type="component" value="Unassembled WGS sequence"/>
</dbReference>
<accession>A0ABS9H6N7</accession>
<evidence type="ECO:0000313" key="2">
    <source>
        <dbReference type="Proteomes" id="UP001201161"/>
    </source>
</evidence>
<keyword evidence="2" id="KW-1185">Reference proteome</keyword>
<dbReference type="RefSeq" id="WP_236399722.1">
    <property type="nucleotide sequence ID" value="NZ_JAKJHZ010000005.1"/>
</dbReference>
<name>A0ABS9H6N7_9ACTN</name>
<evidence type="ECO:0000313" key="1">
    <source>
        <dbReference type="EMBL" id="MCF6376890.1"/>
    </source>
</evidence>
<proteinExistence type="predicted"/>
<dbReference type="EMBL" id="JAKJHZ010000005">
    <property type="protein sequence ID" value="MCF6376890.1"/>
    <property type="molecule type" value="Genomic_DNA"/>
</dbReference>
<comment type="caution">
    <text evidence="1">The sequence shown here is derived from an EMBL/GenBank/DDBJ whole genome shotgun (WGS) entry which is preliminary data.</text>
</comment>
<reference evidence="1 2" key="1">
    <citation type="submission" date="2022-01" db="EMBL/GenBank/DDBJ databases">
        <title>Nocardioides sp. nov., an actinomycete isolated from mining soil.</title>
        <authorList>
            <person name="Liu L."/>
        </authorList>
    </citation>
    <scope>NUCLEOTIDE SEQUENCE [LARGE SCALE GENOMIC DNA]</scope>
    <source>
        <strain evidence="1 2">KLBMP 9356</strain>
    </source>
</reference>
<gene>
    <name evidence="1" type="ORF">L2K70_04680</name>
</gene>
<sequence>MAETPISRQPSCPRCDHEHHEFTRCHADLGGALCPCPPRLPTGIYL</sequence>
<protein>
    <submittedName>
        <fullName evidence="1">Uncharacterized protein</fullName>
    </submittedName>
</protein>